<keyword evidence="1" id="KW-0732">Signal</keyword>
<accession>A0A382DQC5</accession>
<gene>
    <name evidence="4" type="ORF">METZ01_LOCUS193514</name>
</gene>
<organism evidence="4">
    <name type="scientific">marine metagenome</name>
    <dbReference type="NCBI Taxonomy" id="408172"/>
    <lineage>
        <taxon>unclassified sequences</taxon>
        <taxon>metagenomes</taxon>
        <taxon>ecological metagenomes</taxon>
    </lineage>
</organism>
<dbReference type="PROSITE" id="PS51125">
    <property type="entry name" value="NHL"/>
    <property type="match status" value="1"/>
</dbReference>
<proteinExistence type="predicted"/>
<dbReference type="InterPro" id="IPR001258">
    <property type="entry name" value="NHL_repeat"/>
</dbReference>
<sequence>MIGENATIFPGSQASPVNLATGGDMSARFGSGNYQYELVKGWGDSWPVEGVASDVATDSNGQVYIAVRTSQTEACKTGVILVLNRDGSFVRQWGEEHFSTPHGLWINSDDEIFHADSANHTVIKFSTSGELIMTLGTKNQLGP</sequence>
<dbReference type="PANTHER" id="PTHR10680">
    <property type="entry name" value="PEPTIDYL-GLYCINE ALPHA-AMIDATING MONOOXYGENASE"/>
    <property type="match status" value="1"/>
</dbReference>
<protein>
    <recommendedName>
        <fullName evidence="5">SMP-30/Gluconolactonase/LRE-like region domain-containing protein</fullName>
    </recommendedName>
</protein>
<reference evidence="4" key="1">
    <citation type="submission" date="2018-05" db="EMBL/GenBank/DDBJ databases">
        <authorList>
            <person name="Lanie J.A."/>
            <person name="Ng W.-L."/>
            <person name="Kazmierczak K.M."/>
            <person name="Andrzejewski T.M."/>
            <person name="Davidsen T.M."/>
            <person name="Wayne K.J."/>
            <person name="Tettelin H."/>
            <person name="Glass J.I."/>
            <person name="Rusch D."/>
            <person name="Podicherti R."/>
            <person name="Tsui H.-C.T."/>
            <person name="Winkler M.E."/>
        </authorList>
    </citation>
    <scope>NUCLEOTIDE SEQUENCE</scope>
</reference>
<evidence type="ECO:0000256" key="3">
    <source>
        <dbReference type="ARBA" id="ARBA00023180"/>
    </source>
</evidence>
<dbReference type="SUPFAM" id="SSF101898">
    <property type="entry name" value="NHL repeat"/>
    <property type="match status" value="1"/>
</dbReference>
<evidence type="ECO:0000256" key="2">
    <source>
        <dbReference type="ARBA" id="ARBA00022737"/>
    </source>
</evidence>
<evidence type="ECO:0000256" key="1">
    <source>
        <dbReference type="ARBA" id="ARBA00022729"/>
    </source>
</evidence>
<evidence type="ECO:0000313" key="4">
    <source>
        <dbReference type="EMBL" id="SVB40660.1"/>
    </source>
</evidence>
<dbReference type="InterPro" id="IPR011042">
    <property type="entry name" value="6-blade_b-propeller_TolB-like"/>
</dbReference>
<feature type="non-terminal residue" evidence="4">
    <location>
        <position position="143"/>
    </location>
</feature>
<dbReference type="EMBL" id="UINC01040585">
    <property type="protein sequence ID" value="SVB40660.1"/>
    <property type="molecule type" value="Genomic_DNA"/>
</dbReference>
<keyword evidence="3" id="KW-0325">Glycoprotein</keyword>
<dbReference type="Gene3D" id="2.120.10.30">
    <property type="entry name" value="TolB, C-terminal domain"/>
    <property type="match status" value="1"/>
</dbReference>
<evidence type="ECO:0008006" key="5">
    <source>
        <dbReference type="Google" id="ProtNLM"/>
    </source>
</evidence>
<name>A0A382DQC5_9ZZZZ</name>
<keyword evidence="2" id="KW-0677">Repeat</keyword>
<dbReference type="AlphaFoldDB" id="A0A382DQC5"/>